<reference evidence="15" key="1">
    <citation type="submission" date="2016-11" db="EMBL/GenBank/DDBJ databases">
        <authorList>
            <person name="Varghese N."/>
            <person name="Submissions S."/>
        </authorList>
    </citation>
    <scope>NUCLEOTIDE SEQUENCE [LARGE SCALE GENOMIC DNA]</scope>
    <source>
        <strain evidence="15">CGMCC 1.8995</strain>
    </source>
</reference>
<evidence type="ECO:0000313" key="14">
    <source>
        <dbReference type="EMBL" id="SHG36700.1"/>
    </source>
</evidence>
<dbReference type="Pfam" id="PF00593">
    <property type="entry name" value="TonB_dep_Rec_b-barrel"/>
    <property type="match status" value="1"/>
</dbReference>
<evidence type="ECO:0000256" key="1">
    <source>
        <dbReference type="ARBA" id="ARBA00004571"/>
    </source>
</evidence>
<evidence type="ECO:0000256" key="7">
    <source>
        <dbReference type="ARBA" id="ARBA00023136"/>
    </source>
</evidence>
<evidence type="ECO:0000313" key="15">
    <source>
        <dbReference type="Proteomes" id="UP000184520"/>
    </source>
</evidence>
<evidence type="ECO:0000256" key="10">
    <source>
        <dbReference type="RuleBase" id="RU003357"/>
    </source>
</evidence>
<comment type="subcellular location">
    <subcellularLocation>
        <location evidence="1 9">Cell outer membrane</location>
        <topology evidence="1 9">Multi-pass membrane protein</topology>
    </subcellularLocation>
</comment>
<evidence type="ECO:0000256" key="2">
    <source>
        <dbReference type="ARBA" id="ARBA00009810"/>
    </source>
</evidence>
<sequence length="693" mass="76239">MKLHPIAIALGMTMAAGAVAQEEQLPTVEVKANASDVDKIVEVDGQRVSAVEGAQVITSDYIRAQQATTLADALRKTTSIQIDEEGGPQSSLIYIRGFSQDQISVRVEGAPKNFNLVRHGGAGSTWLEPDMYKSVSVIPGVASNVYGNGSLGGVVMFETKDPEDIAGDKDWGLTLRGGIETNGESQYVSVDGAKIINDQWAVSTTIIARDTDPYEDGEGRETLEGSTGTQDVNGLFKAVFTPTDEQRVEASYQRLEKDYTARTTTGSGAYSAPSDTELTDETYSLMYAFNPEDNDWLNLKARVSQTSTERWRLTEGDTDPSIWGVETTYAELENIATLIQSDDVLHQIRFGIDYTYDDVLTAYTNASGLPIERERTQLGGYISDTVYIGETLELVGSLRFDKFENTNEGTSINESAVSPKINVNWSPFEETAAKGLSFYGVVGSGFRSPAVHEAFGRGDPAPVCGRRSCSMLEPNESLKGESSDSWEAGFKYNRTALFTSSDQLSFQVGYIKNDVEDMISHQEIGQTEFDVDGDGSDDTVLINQFQNIDHAEIDGIEVSFNYTSDFLFAVVSAQNLDGTDSTGAKLADIAPASLNATLGTYLFDGKSRVGIDMTSRQDRRYVQRNVERYREDYRIFDVFASYQFSDNLLLQLRVANLFDELYAKRAITTNTDGEDVTTYQPGRNIKLTAEYKF</sequence>
<gene>
    <name evidence="14" type="ORF">SAMN05216361_1982</name>
</gene>
<keyword evidence="5 9" id="KW-0812">Transmembrane</keyword>
<dbReference type="InterPro" id="IPR036942">
    <property type="entry name" value="Beta-barrel_TonB_sf"/>
</dbReference>
<evidence type="ECO:0000256" key="5">
    <source>
        <dbReference type="ARBA" id="ARBA00022692"/>
    </source>
</evidence>
<dbReference type="OrthoDB" id="9764669at2"/>
<dbReference type="GO" id="GO:0015344">
    <property type="term" value="F:siderophore uptake transmembrane transporter activity"/>
    <property type="evidence" value="ECO:0007669"/>
    <property type="project" value="TreeGrafter"/>
</dbReference>
<dbReference type="CDD" id="cd01347">
    <property type="entry name" value="ligand_gated_channel"/>
    <property type="match status" value="1"/>
</dbReference>
<evidence type="ECO:0000256" key="11">
    <source>
        <dbReference type="SAM" id="SignalP"/>
    </source>
</evidence>
<evidence type="ECO:0000259" key="13">
    <source>
        <dbReference type="Pfam" id="PF07715"/>
    </source>
</evidence>
<dbReference type="PROSITE" id="PS52016">
    <property type="entry name" value="TONB_DEPENDENT_REC_3"/>
    <property type="match status" value="1"/>
</dbReference>
<keyword evidence="15" id="KW-1185">Reference proteome</keyword>
<dbReference type="AlphaFoldDB" id="A0A1M5J8Y4"/>
<dbReference type="InterPro" id="IPR037066">
    <property type="entry name" value="Plug_dom_sf"/>
</dbReference>
<dbReference type="InterPro" id="IPR000531">
    <property type="entry name" value="Beta-barrel_TonB"/>
</dbReference>
<dbReference type="RefSeq" id="WP_084526387.1">
    <property type="nucleotide sequence ID" value="NZ_FQWD01000003.1"/>
</dbReference>
<keyword evidence="14" id="KW-0675">Receptor</keyword>
<keyword evidence="7 9" id="KW-0472">Membrane</keyword>
<organism evidence="14 15">
    <name type="scientific">Marisediminitalea aggregata</name>
    <dbReference type="NCBI Taxonomy" id="634436"/>
    <lineage>
        <taxon>Bacteria</taxon>
        <taxon>Pseudomonadati</taxon>
        <taxon>Pseudomonadota</taxon>
        <taxon>Gammaproteobacteria</taxon>
        <taxon>Alteromonadales</taxon>
        <taxon>Alteromonadaceae</taxon>
        <taxon>Marisediminitalea</taxon>
    </lineage>
</organism>
<feature type="domain" description="TonB-dependent receptor-like beta-barrel" evidence="12">
    <location>
        <begin position="249"/>
        <end position="657"/>
    </location>
</feature>
<protein>
    <submittedName>
        <fullName evidence="14">TonB-dependent heme/hemoglobin receptor family protein</fullName>
    </submittedName>
</protein>
<dbReference type="InterPro" id="IPR012910">
    <property type="entry name" value="Plug_dom"/>
</dbReference>
<keyword evidence="11" id="KW-0732">Signal</keyword>
<dbReference type="PANTHER" id="PTHR30069">
    <property type="entry name" value="TONB-DEPENDENT OUTER MEMBRANE RECEPTOR"/>
    <property type="match status" value="1"/>
</dbReference>
<dbReference type="Proteomes" id="UP000184520">
    <property type="component" value="Unassembled WGS sequence"/>
</dbReference>
<dbReference type="Gene3D" id="2.170.130.10">
    <property type="entry name" value="TonB-dependent receptor, plug domain"/>
    <property type="match status" value="1"/>
</dbReference>
<keyword evidence="8 9" id="KW-0998">Cell outer membrane</keyword>
<keyword evidence="3 9" id="KW-0813">Transport</keyword>
<dbReference type="InterPro" id="IPR039426">
    <property type="entry name" value="TonB-dep_rcpt-like"/>
</dbReference>
<dbReference type="PANTHER" id="PTHR30069:SF41">
    <property type="entry name" value="HEME_HEMOPEXIN UTILIZATION PROTEIN C"/>
    <property type="match status" value="1"/>
</dbReference>
<feature type="chain" id="PRO_5013223096" evidence="11">
    <location>
        <begin position="21"/>
        <end position="693"/>
    </location>
</feature>
<keyword evidence="4 9" id="KW-1134">Transmembrane beta strand</keyword>
<dbReference type="GO" id="GO:0009279">
    <property type="term" value="C:cell outer membrane"/>
    <property type="evidence" value="ECO:0007669"/>
    <property type="project" value="UniProtKB-SubCell"/>
</dbReference>
<name>A0A1M5J8Y4_9ALTE</name>
<comment type="similarity">
    <text evidence="2 9 10">Belongs to the TonB-dependent receptor family.</text>
</comment>
<evidence type="ECO:0000256" key="4">
    <source>
        <dbReference type="ARBA" id="ARBA00022452"/>
    </source>
</evidence>
<evidence type="ECO:0000256" key="9">
    <source>
        <dbReference type="PROSITE-ProRule" id="PRU01360"/>
    </source>
</evidence>
<keyword evidence="6 10" id="KW-0798">TonB box</keyword>
<dbReference type="Pfam" id="PF07715">
    <property type="entry name" value="Plug"/>
    <property type="match status" value="1"/>
</dbReference>
<dbReference type="EMBL" id="FQWD01000003">
    <property type="protein sequence ID" value="SHG36700.1"/>
    <property type="molecule type" value="Genomic_DNA"/>
</dbReference>
<dbReference type="STRING" id="634436.SAMN05216361_1982"/>
<dbReference type="SUPFAM" id="SSF56935">
    <property type="entry name" value="Porins"/>
    <property type="match status" value="1"/>
</dbReference>
<dbReference type="Gene3D" id="2.40.170.20">
    <property type="entry name" value="TonB-dependent receptor, beta-barrel domain"/>
    <property type="match status" value="1"/>
</dbReference>
<evidence type="ECO:0000256" key="6">
    <source>
        <dbReference type="ARBA" id="ARBA00023077"/>
    </source>
</evidence>
<dbReference type="GO" id="GO:0044718">
    <property type="term" value="P:siderophore transmembrane transport"/>
    <property type="evidence" value="ECO:0007669"/>
    <property type="project" value="TreeGrafter"/>
</dbReference>
<feature type="domain" description="TonB-dependent receptor plug" evidence="13">
    <location>
        <begin position="54"/>
        <end position="154"/>
    </location>
</feature>
<feature type="signal peptide" evidence="11">
    <location>
        <begin position="1"/>
        <end position="20"/>
    </location>
</feature>
<evidence type="ECO:0000256" key="3">
    <source>
        <dbReference type="ARBA" id="ARBA00022448"/>
    </source>
</evidence>
<proteinExistence type="inferred from homology"/>
<evidence type="ECO:0000256" key="8">
    <source>
        <dbReference type="ARBA" id="ARBA00023237"/>
    </source>
</evidence>
<accession>A0A1M5J8Y4</accession>
<evidence type="ECO:0000259" key="12">
    <source>
        <dbReference type="Pfam" id="PF00593"/>
    </source>
</evidence>